<dbReference type="EMBL" id="QGKV02000297">
    <property type="protein sequence ID" value="KAF3612245.1"/>
    <property type="molecule type" value="Genomic_DNA"/>
</dbReference>
<protein>
    <submittedName>
        <fullName evidence="1">Uncharacterized protein</fullName>
    </submittedName>
</protein>
<name>A0ABQ7FCG1_BRACR</name>
<proteinExistence type="predicted"/>
<organism evidence="1 2">
    <name type="scientific">Brassica cretica</name>
    <name type="common">Mustard</name>
    <dbReference type="NCBI Taxonomy" id="69181"/>
    <lineage>
        <taxon>Eukaryota</taxon>
        <taxon>Viridiplantae</taxon>
        <taxon>Streptophyta</taxon>
        <taxon>Embryophyta</taxon>
        <taxon>Tracheophyta</taxon>
        <taxon>Spermatophyta</taxon>
        <taxon>Magnoliopsida</taxon>
        <taxon>eudicotyledons</taxon>
        <taxon>Gunneridae</taxon>
        <taxon>Pentapetalae</taxon>
        <taxon>rosids</taxon>
        <taxon>malvids</taxon>
        <taxon>Brassicales</taxon>
        <taxon>Brassicaceae</taxon>
        <taxon>Brassiceae</taxon>
        <taxon>Brassica</taxon>
    </lineage>
</organism>
<comment type="caution">
    <text evidence="1">The sequence shown here is derived from an EMBL/GenBank/DDBJ whole genome shotgun (WGS) entry which is preliminary data.</text>
</comment>
<evidence type="ECO:0000313" key="1">
    <source>
        <dbReference type="EMBL" id="KAF3612245.1"/>
    </source>
</evidence>
<dbReference type="Proteomes" id="UP000266723">
    <property type="component" value="Unassembled WGS sequence"/>
</dbReference>
<reference evidence="1 2" key="1">
    <citation type="journal article" date="2020" name="BMC Genomics">
        <title>Intraspecific diversification of the crop wild relative Brassica cretica Lam. using demographic model selection.</title>
        <authorList>
            <person name="Kioukis A."/>
            <person name="Michalopoulou V.A."/>
            <person name="Briers L."/>
            <person name="Pirintsos S."/>
            <person name="Studholme D.J."/>
            <person name="Pavlidis P."/>
            <person name="Sarris P.F."/>
        </authorList>
    </citation>
    <scope>NUCLEOTIDE SEQUENCE [LARGE SCALE GENOMIC DNA]</scope>
    <source>
        <strain evidence="2">cv. PFS-1207/04</strain>
    </source>
</reference>
<sequence>MVHTSIHLNPMKLLLHTHPPLRLPRPYRIPWAWQLRSVPDLFQSPPSVSDNLARSVANQLAGLAECLAGSASRSATPARLASSPCHVFLARSSPYIEFPTI</sequence>
<gene>
    <name evidence="1" type="ORF">DY000_02048820</name>
</gene>
<evidence type="ECO:0000313" key="2">
    <source>
        <dbReference type="Proteomes" id="UP000266723"/>
    </source>
</evidence>
<accession>A0ABQ7FCG1</accession>
<keyword evidence="2" id="KW-1185">Reference proteome</keyword>